<dbReference type="KEGG" id="pdl:Pyrde_1910"/>
<organism evidence="1 2">
    <name type="scientific">Pyrodictium delaneyi</name>
    <dbReference type="NCBI Taxonomy" id="1273541"/>
    <lineage>
        <taxon>Archaea</taxon>
        <taxon>Thermoproteota</taxon>
        <taxon>Thermoprotei</taxon>
        <taxon>Desulfurococcales</taxon>
        <taxon>Pyrodictiaceae</taxon>
        <taxon>Pyrodictium</taxon>
    </lineage>
</organism>
<sequence>MRRVALLSFSLAFLSTLAVLAAAAELGLSVSSVFDWFYNVTVRLGFKAQPAPIVAWDYALMGSSGGKAVAADGFSLAYNLSVDVNTTAASPDTVVEVAASTPTVSVYGAEPRQLFVVYANGTMSALGGGGGQQVCASPRECGLELGWGRVYYTDAMGNPASPAAGKQVLIHFPIHASPQGRYGKALVLVEVHRYDPSYGTVIIDENMAIGVSWALVGDGIEVTLLWWPKDPGTYLIRAYVWNGFPGQVEEWESYIEPLELVVNIP</sequence>
<evidence type="ECO:0000313" key="1">
    <source>
        <dbReference type="EMBL" id="ALL01953.1"/>
    </source>
</evidence>
<dbReference type="EMBL" id="CP013011">
    <property type="protein sequence ID" value="ALL01953.1"/>
    <property type="molecule type" value="Genomic_DNA"/>
</dbReference>
<proteinExistence type="predicted"/>
<evidence type="ECO:0000313" key="2">
    <source>
        <dbReference type="Proteomes" id="UP000058613"/>
    </source>
</evidence>
<dbReference type="AlphaFoldDB" id="A0A0N7JDE3"/>
<protein>
    <submittedName>
        <fullName evidence="1">Uncharacterized protein</fullName>
    </submittedName>
</protein>
<gene>
    <name evidence="1" type="ORF">Pyrde_1910</name>
</gene>
<dbReference type="STRING" id="1273541.Pyrde_1910"/>
<reference evidence="1 2" key="1">
    <citation type="submission" date="2015-10" db="EMBL/GenBank/DDBJ databases">
        <title>Complete genome sequence of hyperthermophilic archaeon Pyrodictium delaneyi Su06.</title>
        <authorList>
            <person name="Jung J.-H."/>
            <person name="Lin J."/>
            <person name="Holden J.F."/>
            <person name="Park C.-S."/>
        </authorList>
    </citation>
    <scope>NUCLEOTIDE SEQUENCE [LARGE SCALE GENOMIC DNA]</scope>
    <source>
        <strain evidence="1 2">Su06</strain>
    </source>
</reference>
<dbReference type="RefSeq" id="WP_055410298.1">
    <property type="nucleotide sequence ID" value="NZ_CP013011.1"/>
</dbReference>
<dbReference type="Proteomes" id="UP000058613">
    <property type="component" value="Chromosome"/>
</dbReference>
<name>A0A0N7JDE3_9CREN</name>
<accession>A0A0N7JDE3</accession>
<dbReference type="GeneID" id="26100250"/>